<dbReference type="GO" id="GO:0032259">
    <property type="term" value="P:methylation"/>
    <property type="evidence" value="ECO:0007669"/>
    <property type="project" value="UniProtKB-KW"/>
</dbReference>
<dbReference type="Pfam" id="PF13847">
    <property type="entry name" value="Methyltransf_31"/>
    <property type="match status" value="1"/>
</dbReference>
<keyword evidence="2" id="KW-0489">Methyltransferase</keyword>
<accession>A0A317CNH2</accession>
<dbReference type="Proteomes" id="UP000245506">
    <property type="component" value="Unassembled WGS sequence"/>
</dbReference>
<protein>
    <submittedName>
        <fullName evidence="2">Methyltransferase type 12</fullName>
    </submittedName>
</protein>
<evidence type="ECO:0000313" key="2">
    <source>
        <dbReference type="EMBL" id="PWQ99737.1"/>
    </source>
</evidence>
<dbReference type="GO" id="GO:0008168">
    <property type="term" value="F:methyltransferase activity"/>
    <property type="evidence" value="ECO:0007669"/>
    <property type="project" value="UniProtKB-KW"/>
</dbReference>
<gene>
    <name evidence="2" type="ORF">DKT75_00175</name>
</gene>
<comment type="caution">
    <text evidence="2">The sequence shown here is derived from an EMBL/GenBank/DDBJ whole genome shotgun (WGS) entry which is preliminary data.</text>
</comment>
<reference evidence="2 3" key="1">
    <citation type="submission" date="2018-05" db="EMBL/GenBank/DDBJ databases">
        <title>Leucothrix arctica sp. nov., isolated from Arctic seawater.</title>
        <authorList>
            <person name="Choi A."/>
            <person name="Baek K."/>
        </authorList>
    </citation>
    <scope>NUCLEOTIDE SEQUENCE [LARGE SCALE GENOMIC DNA]</scope>
    <source>
        <strain evidence="2 3">IMCC9719</strain>
    </source>
</reference>
<organism evidence="2 3">
    <name type="scientific">Leucothrix arctica</name>
    <dbReference type="NCBI Taxonomy" id="1481894"/>
    <lineage>
        <taxon>Bacteria</taxon>
        <taxon>Pseudomonadati</taxon>
        <taxon>Pseudomonadota</taxon>
        <taxon>Gammaproteobacteria</taxon>
        <taxon>Thiotrichales</taxon>
        <taxon>Thiotrichaceae</taxon>
        <taxon>Leucothrix</taxon>
    </lineage>
</organism>
<dbReference type="AlphaFoldDB" id="A0A317CNH2"/>
<dbReference type="EMBL" id="QGKL01000002">
    <property type="protein sequence ID" value="PWQ99737.1"/>
    <property type="molecule type" value="Genomic_DNA"/>
</dbReference>
<proteinExistence type="predicted"/>
<name>A0A317CNH2_9GAMM</name>
<dbReference type="PANTHER" id="PTHR43861">
    <property type="entry name" value="TRANS-ACONITATE 2-METHYLTRANSFERASE-RELATED"/>
    <property type="match status" value="1"/>
</dbReference>
<dbReference type="PANTHER" id="PTHR43861:SF1">
    <property type="entry name" value="TRANS-ACONITATE 2-METHYLTRANSFERASE"/>
    <property type="match status" value="1"/>
</dbReference>
<dbReference type="Gene3D" id="3.40.50.150">
    <property type="entry name" value="Vaccinia Virus protein VP39"/>
    <property type="match status" value="1"/>
</dbReference>
<dbReference type="InterPro" id="IPR029063">
    <property type="entry name" value="SAM-dependent_MTases_sf"/>
</dbReference>
<evidence type="ECO:0000313" key="3">
    <source>
        <dbReference type="Proteomes" id="UP000245506"/>
    </source>
</evidence>
<evidence type="ECO:0000259" key="1">
    <source>
        <dbReference type="Pfam" id="PF13847"/>
    </source>
</evidence>
<dbReference type="SUPFAM" id="SSF53335">
    <property type="entry name" value="S-adenosyl-L-methionine-dependent methyltransferases"/>
    <property type="match status" value="1"/>
</dbReference>
<dbReference type="InterPro" id="IPR025714">
    <property type="entry name" value="Methyltranfer_dom"/>
</dbReference>
<sequence>MDAAQKMDQQYRYQRYVYDLSRKYYLLGRDTLLSEISVKAGEHVLEVGCGTARNLIKLSSMHPEAKLYGLDASQLMLDSAYEKRQFQKTNNIALKQGLAQQVTPEQFGVEGGFDHIVCPYVLSMIPNWHEVIEQAIKNLKVGGSLHIVDFSDQSAMPTWFSKLLLTWLDWFNVHPDPKLPAYLATLSERLGGELTIKQIAGRYALIVHYTKQGE</sequence>
<dbReference type="CDD" id="cd02440">
    <property type="entry name" value="AdoMet_MTases"/>
    <property type="match status" value="1"/>
</dbReference>
<keyword evidence="2" id="KW-0808">Transferase</keyword>
<keyword evidence="3" id="KW-1185">Reference proteome</keyword>
<dbReference type="OrthoDB" id="9791837at2"/>
<feature type="domain" description="Methyltransferase" evidence="1">
    <location>
        <begin position="39"/>
        <end position="157"/>
    </location>
</feature>